<dbReference type="PANTHER" id="PTHR10492">
    <property type="match status" value="1"/>
</dbReference>
<keyword evidence="1" id="KW-0547">Nucleotide-binding</keyword>
<keyword evidence="1" id="KW-0347">Helicase</keyword>
<dbReference type="GO" id="GO:0006310">
    <property type="term" value="P:DNA recombination"/>
    <property type="evidence" value="ECO:0007669"/>
    <property type="project" value="UniProtKB-KW"/>
</dbReference>
<comment type="cofactor">
    <cofactor evidence="1">
        <name>Mg(2+)</name>
        <dbReference type="ChEBI" id="CHEBI:18420"/>
    </cofactor>
</comment>
<evidence type="ECO:0000313" key="4">
    <source>
        <dbReference type="Proteomes" id="UP001412239"/>
    </source>
</evidence>
<feature type="non-terminal residue" evidence="3">
    <location>
        <position position="1"/>
    </location>
</feature>
<feature type="domain" description="DNA helicase Pif1-like DEAD-box helicase" evidence="2">
    <location>
        <begin position="31"/>
        <end position="85"/>
    </location>
</feature>
<dbReference type="AlphaFoldDB" id="A0A292PWB9"/>
<dbReference type="GO" id="GO:0006281">
    <property type="term" value="P:DNA repair"/>
    <property type="evidence" value="ECO:0007669"/>
    <property type="project" value="UniProtKB-KW"/>
</dbReference>
<evidence type="ECO:0000256" key="1">
    <source>
        <dbReference type="RuleBase" id="RU363044"/>
    </source>
</evidence>
<keyword evidence="4" id="KW-1185">Reference proteome</keyword>
<accession>A0A292PWB9</accession>
<gene>
    <name evidence="3" type="ORF">GSTUAT00005197001</name>
</gene>
<evidence type="ECO:0000259" key="2">
    <source>
        <dbReference type="Pfam" id="PF05970"/>
    </source>
</evidence>
<dbReference type="SUPFAM" id="SSF52540">
    <property type="entry name" value="P-loop containing nucleoside triphosphate hydrolases"/>
    <property type="match status" value="1"/>
</dbReference>
<dbReference type="GO" id="GO:0016887">
    <property type="term" value="F:ATP hydrolysis activity"/>
    <property type="evidence" value="ECO:0007669"/>
    <property type="project" value="RHEA"/>
</dbReference>
<keyword evidence="1" id="KW-0234">DNA repair</keyword>
<dbReference type="EC" id="5.6.2.3" evidence="1"/>
<comment type="similarity">
    <text evidence="1">Belongs to the helicase family.</text>
</comment>
<dbReference type="GO" id="GO:0000723">
    <property type="term" value="P:telomere maintenance"/>
    <property type="evidence" value="ECO:0007669"/>
    <property type="project" value="InterPro"/>
</dbReference>
<feature type="non-terminal residue" evidence="3">
    <location>
        <position position="85"/>
    </location>
</feature>
<dbReference type="EMBL" id="LN891040">
    <property type="protein sequence ID" value="CUS10747.1"/>
    <property type="molecule type" value="Genomic_DNA"/>
</dbReference>
<organism evidence="3 4">
    <name type="scientific">Tuber aestivum</name>
    <name type="common">summer truffle</name>
    <dbReference type="NCBI Taxonomy" id="59557"/>
    <lineage>
        <taxon>Eukaryota</taxon>
        <taxon>Fungi</taxon>
        <taxon>Dikarya</taxon>
        <taxon>Ascomycota</taxon>
        <taxon>Pezizomycotina</taxon>
        <taxon>Pezizomycetes</taxon>
        <taxon>Pezizales</taxon>
        <taxon>Tuberaceae</taxon>
        <taxon>Tuber</taxon>
    </lineage>
</organism>
<sequence>STYFLHGPAGIGKTFLYKILYNYFYSHRKIETFLIIWDEVPMQLKYCFEAVSHMLNDIFSIGENCLFGNILIVLGGDLAQILPMV</sequence>
<dbReference type="InterPro" id="IPR027417">
    <property type="entry name" value="P-loop_NTPase"/>
</dbReference>
<dbReference type="InterPro" id="IPR010285">
    <property type="entry name" value="DNA_helicase_pif1-like_DEAD"/>
</dbReference>
<keyword evidence="1" id="KW-0378">Hydrolase</keyword>
<dbReference type="Proteomes" id="UP001412239">
    <property type="component" value="Unassembled WGS sequence"/>
</dbReference>
<proteinExistence type="inferred from homology"/>
<dbReference type="GO" id="GO:0005524">
    <property type="term" value="F:ATP binding"/>
    <property type="evidence" value="ECO:0007669"/>
    <property type="project" value="UniProtKB-KW"/>
</dbReference>
<evidence type="ECO:0000313" key="3">
    <source>
        <dbReference type="EMBL" id="CUS10747.1"/>
    </source>
</evidence>
<reference evidence="3" key="1">
    <citation type="submission" date="2015-10" db="EMBL/GenBank/DDBJ databases">
        <authorList>
            <person name="Regsiter A."/>
            <person name="william w."/>
        </authorList>
    </citation>
    <scope>NUCLEOTIDE SEQUENCE</scope>
    <source>
        <strain evidence="3">Montdore</strain>
    </source>
</reference>
<comment type="catalytic activity">
    <reaction evidence="1">
        <text>ATP + H2O = ADP + phosphate + H(+)</text>
        <dbReference type="Rhea" id="RHEA:13065"/>
        <dbReference type="ChEBI" id="CHEBI:15377"/>
        <dbReference type="ChEBI" id="CHEBI:15378"/>
        <dbReference type="ChEBI" id="CHEBI:30616"/>
        <dbReference type="ChEBI" id="CHEBI:43474"/>
        <dbReference type="ChEBI" id="CHEBI:456216"/>
        <dbReference type="EC" id="5.6.2.3"/>
    </reaction>
</comment>
<dbReference type="PANTHER" id="PTHR10492:SF57">
    <property type="entry name" value="ATP-DEPENDENT DNA HELICASE"/>
    <property type="match status" value="1"/>
</dbReference>
<name>A0A292PWB9_9PEZI</name>
<keyword evidence="1" id="KW-0233">DNA recombination</keyword>
<dbReference type="GO" id="GO:0043139">
    <property type="term" value="F:5'-3' DNA helicase activity"/>
    <property type="evidence" value="ECO:0007669"/>
    <property type="project" value="UniProtKB-EC"/>
</dbReference>
<keyword evidence="1" id="KW-0067">ATP-binding</keyword>
<protein>
    <recommendedName>
        <fullName evidence="1">ATP-dependent DNA helicase</fullName>
        <ecNumber evidence="1">5.6.2.3</ecNumber>
    </recommendedName>
</protein>
<dbReference type="Pfam" id="PF05970">
    <property type="entry name" value="PIF1"/>
    <property type="match status" value="1"/>
</dbReference>
<keyword evidence="1" id="KW-0227">DNA damage</keyword>